<dbReference type="Gene3D" id="3.100.10.20">
    <property type="entry name" value="CRISPR-associated endonuclease Cas1, N-terminal domain"/>
    <property type="match status" value="1"/>
</dbReference>
<feature type="binding site" evidence="8">
    <location>
        <position position="155"/>
    </location>
    <ligand>
        <name>Mn(2+)</name>
        <dbReference type="ChEBI" id="CHEBI:29035"/>
    </ligand>
</feature>
<organism evidence="9 10">
    <name type="scientific">Thermobifida cellulosilytica TB100</name>
    <dbReference type="NCBI Taxonomy" id="665004"/>
    <lineage>
        <taxon>Bacteria</taxon>
        <taxon>Bacillati</taxon>
        <taxon>Actinomycetota</taxon>
        <taxon>Actinomycetes</taxon>
        <taxon>Streptosporangiales</taxon>
        <taxon>Nocardiopsidaceae</taxon>
        <taxon>Thermobifida</taxon>
    </lineage>
</organism>
<evidence type="ECO:0000256" key="4">
    <source>
        <dbReference type="ARBA" id="ARBA00022801"/>
    </source>
</evidence>
<reference evidence="10" key="1">
    <citation type="journal article" date="2017" name="Acta Aliment.">
        <title>Plant polysaccharide degrading enzyme system of Thermpbifida cellulosilytica TB100 revealed by de novo genome project data.</title>
        <authorList>
            <person name="Toth A."/>
            <person name="Baka E."/>
            <person name="Luzics S."/>
            <person name="Bata-Vidacs I."/>
            <person name="Nagy I."/>
            <person name="Balint B."/>
            <person name="Herceg R."/>
            <person name="Olasz F."/>
            <person name="Wilk T."/>
            <person name="Nagy T."/>
            <person name="Kriszt B."/>
            <person name="Nagy I."/>
            <person name="Kukolya J."/>
        </authorList>
    </citation>
    <scope>NUCLEOTIDE SEQUENCE [LARGE SCALE GENOMIC DNA]</scope>
    <source>
        <strain evidence="10">TB100</strain>
    </source>
</reference>
<evidence type="ECO:0000313" key="9">
    <source>
        <dbReference type="EMBL" id="KUP97778.1"/>
    </source>
</evidence>
<dbReference type="PATRIC" id="fig|665004.4.peg.1745"/>
<evidence type="ECO:0000256" key="2">
    <source>
        <dbReference type="ARBA" id="ARBA00022723"/>
    </source>
</evidence>
<keyword evidence="5 8" id="KW-0460">Magnesium</keyword>
<evidence type="ECO:0000256" key="1">
    <source>
        <dbReference type="ARBA" id="ARBA00022722"/>
    </source>
</evidence>
<feature type="binding site" evidence="8">
    <location>
        <position position="235"/>
    </location>
    <ligand>
        <name>Mn(2+)</name>
        <dbReference type="ChEBI" id="CHEBI:29035"/>
    </ligand>
</feature>
<sequence>MNVDSARKALARPTLAMLPRVSDGLSFLFVDICRVVQTDTGVCAEIETDAGGIHRVPIPTASLACVLLGPGTSITSPAMATFMRHNTTVVTCGAGGILNYGSFPAPNRTTKWIDRQARAYSDDNRRLEIATRMYEMRFGEEAPPGVSIERLRQLEGARMKALYRSLAAKNRVKPFKRNYDPHDWDNQDPVNKALSAGNAALYGVVHSVLAHLGCHPALGFVHSGKQDAFVYDIADLYKAKTTVPLAFSLSRADNPEREARFRLRQDLKLFRLIPQIVQDVQTLLSLDSPDEVHAEEEPQRSGGPWKVVDLWDPLAGAVAGGVNYAEHTVDDGEP</sequence>
<comment type="similarity">
    <text evidence="8">Belongs to the CRISPR-associated endonuclease Cas1 family.</text>
</comment>
<dbReference type="AlphaFoldDB" id="A0A147KKH5"/>
<feature type="binding site" evidence="8">
    <location>
        <position position="222"/>
    </location>
    <ligand>
        <name>Mn(2+)</name>
        <dbReference type="ChEBI" id="CHEBI:29035"/>
    </ligand>
</feature>
<dbReference type="InterPro" id="IPR042206">
    <property type="entry name" value="CRISPR-assoc_Cas1_C"/>
</dbReference>
<comment type="caution">
    <text evidence="9">The sequence shown here is derived from an EMBL/GenBank/DDBJ whole genome shotgun (WGS) entry which is preliminary data.</text>
</comment>
<dbReference type="GO" id="GO:0016787">
    <property type="term" value="F:hydrolase activity"/>
    <property type="evidence" value="ECO:0007669"/>
    <property type="project" value="UniProtKB-KW"/>
</dbReference>
<dbReference type="OrthoDB" id="9777847at2"/>
<keyword evidence="2 8" id="KW-0479">Metal-binding</keyword>
<evidence type="ECO:0000256" key="3">
    <source>
        <dbReference type="ARBA" id="ARBA00022759"/>
    </source>
</evidence>
<comment type="subunit">
    <text evidence="8">Homodimer, forms a heterotetramer with a Cas2 homodimer.</text>
</comment>
<keyword evidence="10" id="KW-1185">Reference proteome</keyword>
<dbReference type="InterPro" id="IPR042211">
    <property type="entry name" value="CRISPR-assoc_Cas1_N"/>
</dbReference>
<dbReference type="GO" id="GO:0051607">
    <property type="term" value="P:defense response to virus"/>
    <property type="evidence" value="ECO:0007669"/>
    <property type="project" value="UniProtKB-UniRule"/>
</dbReference>
<evidence type="ECO:0000256" key="7">
    <source>
        <dbReference type="ARBA" id="ARBA00023125"/>
    </source>
</evidence>
<dbReference type="Proteomes" id="UP000074382">
    <property type="component" value="Unassembled WGS sequence"/>
</dbReference>
<dbReference type="GO" id="GO:0004520">
    <property type="term" value="F:DNA endonuclease activity"/>
    <property type="evidence" value="ECO:0007669"/>
    <property type="project" value="InterPro"/>
</dbReference>
<dbReference type="GO" id="GO:0043571">
    <property type="term" value="P:maintenance of CRISPR repeat elements"/>
    <property type="evidence" value="ECO:0007669"/>
    <property type="project" value="UniProtKB-UniRule"/>
</dbReference>
<accession>A0A147KKH5</accession>
<keyword evidence="4 8" id="KW-0378">Hydrolase</keyword>
<dbReference type="Gene3D" id="1.20.120.920">
    <property type="entry name" value="CRISPR-associated endonuclease Cas1, C-terminal domain"/>
    <property type="match status" value="1"/>
</dbReference>
<dbReference type="NCBIfam" id="TIGR00287">
    <property type="entry name" value="cas1"/>
    <property type="match status" value="1"/>
</dbReference>
<keyword evidence="3 8" id="KW-0255">Endonuclease</keyword>
<evidence type="ECO:0000256" key="8">
    <source>
        <dbReference type="HAMAP-Rule" id="MF_01470"/>
    </source>
</evidence>
<evidence type="ECO:0000256" key="5">
    <source>
        <dbReference type="ARBA" id="ARBA00022842"/>
    </source>
</evidence>
<evidence type="ECO:0000256" key="6">
    <source>
        <dbReference type="ARBA" id="ARBA00023118"/>
    </source>
</evidence>
<dbReference type="InterPro" id="IPR050646">
    <property type="entry name" value="Cas1"/>
</dbReference>
<dbReference type="HAMAP" id="MF_01470">
    <property type="entry name" value="Cas1"/>
    <property type="match status" value="1"/>
</dbReference>
<dbReference type="InterPro" id="IPR033641">
    <property type="entry name" value="Cas1_I-E"/>
</dbReference>
<dbReference type="CDD" id="cd09719">
    <property type="entry name" value="Cas1_I-E"/>
    <property type="match status" value="1"/>
</dbReference>
<keyword evidence="6 8" id="KW-0051">Antiviral defense</keyword>
<dbReference type="PANTHER" id="PTHR34353">
    <property type="entry name" value="CRISPR-ASSOCIATED ENDONUCLEASE CAS1 1"/>
    <property type="match status" value="1"/>
</dbReference>
<keyword evidence="1 8" id="KW-0540">Nuclease</keyword>
<dbReference type="NCBIfam" id="TIGR03638">
    <property type="entry name" value="cas1_ECOLI"/>
    <property type="match status" value="1"/>
</dbReference>
<proteinExistence type="inferred from homology"/>
<name>A0A147KKH5_THECS</name>
<dbReference type="GO" id="GO:0046872">
    <property type="term" value="F:metal ion binding"/>
    <property type="evidence" value="ECO:0007669"/>
    <property type="project" value="UniProtKB-UniRule"/>
</dbReference>
<dbReference type="GO" id="GO:0003677">
    <property type="term" value="F:DNA binding"/>
    <property type="evidence" value="ECO:0007669"/>
    <property type="project" value="UniProtKB-KW"/>
</dbReference>
<evidence type="ECO:0000313" key="10">
    <source>
        <dbReference type="Proteomes" id="UP000074382"/>
    </source>
</evidence>
<dbReference type="RefSeq" id="WP_068755176.1">
    <property type="nucleotide sequence ID" value="NZ_KQ950181.1"/>
</dbReference>
<keyword evidence="7 8" id="KW-0238">DNA-binding</keyword>
<comment type="cofactor">
    <cofactor evidence="8">
        <name>Mg(2+)</name>
        <dbReference type="ChEBI" id="CHEBI:18420"/>
    </cofactor>
    <cofactor evidence="8">
        <name>Mn(2+)</name>
        <dbReference type="ChEBI" id="CHEBI:29035"/>
    </cofactor>
</comment>
<dbReference type="InterPro" id="IPR019851">
    <property type="entry name" value="CRISPR-assoc_Cas1_ECOLI"/>
</dbReference>
<protein>
    <recommendedName>
        <fullName evidence="8">CRISPR-associated endonuclease Cas1</fullName>
        <ecNumber evidence="8">3.1.-.-</ecNumber>
    </recommendedName>
</protein>
<dbReference type="InterPro" id="IPR002729">
    <property type="entry name" value="CRISPR-assoc_Cas1"/>
</dbReference>
<dbReference type="EMBL" id="LGEM01000020">
    <property type="protein sequence ID" value="KUP97778.1"/>
    <property type="molecule type" value="Genomic_DNA"/>
</dbReference>
<comment type="function">
    <text evidence="8">CRISPR (clustered regularly interspaced short palindromic repeat), is an adaptive immune system that provides protection against mobile genetic elements (viruses, transposable elements and conjugative plasmids). CRISPR clusters contain spacers, sequences complementary to antecedent mobile elements, and target invading nucleic acids. CRISPR clusters are transcribed and processed into CRISPR RNA (crRNA). Acts as a dsDNA endonuclease. Involved in the integration of spacer DNA into the CRISPR cassette.</text>
</comment>
<keyword evidence="8" id="KW-0464">Manganese</keyword>
<dbReference type="EC" id="3.1.-.-" evidence="8"/>
<gene>
    <name evidence="8" type="primary">cas1</name>
    <name evidence="9" type="ORF">AC529_04835</name>
</gene>
<dbReference type="STRING" id="665004.AC529_04835"/>
<dbReference type="PANTHER" id="PTHR34353:SF3">
    <property type="entry name" value="CRISPR-ASSOCIATED ENDONUCLEASE CAS1"/>
    <property type="match status" value="1"/>
</dbReference>
<dbReference type="Pfam" id="PF01867">
    <property type="entry name" value="Cas_Cas1"/>
    <property type="match status" value="2"/>
</dbReference>